<protein>
    <submittedName>
        <fullName evidence="2">Uncharacterized protein</fullName>
    </submittedName>
</protein>
<evidence type="ECO:0000256" key="1">
    <source>
        <dbReference type="SAM" id="MobiDB-lite"/>
    </source>
</evidence>
<comment type="caution">
    <text evidence="2">The sequence shown here is derived from an EMBL/GenBank/DDBJ whole genome shotgun (WGS) entry which is preliminary data.</text>
</comment>
<feature type="region of interest" description="Disordered" evidence="1">
    <location>
        <begin position="51"/>
        <end position="80"/>
    </location>
</feature>
<organism evidence="2 3">
    <name type="scientific">Zea mays</name>
    <name type="common">Maize</name>
    <dbReference type="NCBI Taxonomy" id="4577"/>
    <lineage>
        <taxon>Eukaryota</taxon>
        <taxon>Viridiplantae</taxon>
        <taxon>Streptophyta</taxon>
        <taxon>Embryophyta</taxon>
        <taxon>Tracheophyta</taxon>
        <taxon>Spermatophyta</taxon>
        <taxon>Magnoliopsida</taxon>
        <taxon>Liliopsida</taxon>
        <taxon>Poales</taxon>
        <taxon>Poaceae</taxon>
        <taxon>PACMAD clade</taxon>
        <taxon>Panicoideae</taxon>
        <taxon>Andropogonodae</taxon>
        <taxon>Andropogoneae</taxon>
        <taxon>Tripsacinae</taxon>
        <taxon>Zea</taxon>
    </lineage>
</organism>
<accession>A0A3L6D5V7</accession>
<feature type="compositionally biased region" description="Pro residues" evidence="1">
    <location>
        <begin position="58"/>
        <end position="80"/>
    </location>
</feature>
<feature type="non-terminal residue" evidence="2">
    <location>
        <position position="1"/>
    </location>
</feature>
<evidence type="ECO:0000313" key="2">
    <source>
        <dbReference type="EMBL" id="PWZ03922.1"/>
    </source>
</evidence>
<reference evidence="2 3" key="1">
    <citation type="journal article" date="2018" name="Nat. Genet.">
        <title>Extensive intraspecific gene order and gene structural variations between Mo17 and other maize genomes.</title>
        <authorList>
            <person name="Sun S."/>
            <person name="Zhou Y."/>
            <person name="Chen J."/>
            <person name="Shi J."/>
            <person name="Zhao H."/>
            <person name="Zhao H."/>
            <person name="Song W."/>
            <person name="Zhang M."/>
            <person name="Cui Y."/>
            <person name="Dong X."/>
            <person name="Liu H."/>
            <person name="Ma X."/>
            <person name="Jiao Y."/>
            <person name="Wang B."/>
            <person name="Wei X."/>
            <person name="Stein J.C."/>
            <person name="Glaubitz J.C."/>
            <person name="Lu F."/>
            <person name="Yu G."/>
            <person name="Liang C."/>
            <person name="Fengler K."/>
            <person name="Li B."/>
            <person name="Rafalski A."/>
            <person name="Schnable P.S."/>
            <person name="Ware D.H."/>
            <person name="Buckler E.S."/>
            <person name="Lai J."/>
        </authorList>
    </citation>
    <scope>NUCLEOTIDE SEQUENCE [LARGE SCALE GENOMIC DNA]</scope>
    <source>
        <strain evidence="3">cv. Missouri 17</strain>
        <tissue evidence="2">Seedling</tissue>
    </source>
</reference>
<evidence type="ECO:0000313" key="3">
    <source>
        <dbReference type="Proteomes" id="UP000251960"/>
    </source>
</evidence>
<proteinExistence type="predicted"/>
<dbReference type="AlphaFoldDB" id="A0A3L6D5V7"/>
<dbReference type="Proteomes" id="UP000251960">
    <property type="component" value="Unassembled WGS sequence"/>
</dbReference>
<name>A0A3L6D5V7_MAIZE</name>
<sequence>RRRHNPPAVPSSVSVAVELRRALSPGELRLASATRNAPQFPLPPLFLSARAHPSSAVQPPPSPRVPVASPSPPRSPRSPP</sequence>
<gene>
    <name evidence="2" type="ORF">Zm00014a_001291</name>
</gene>
<dbReference type="EMBL" id="NCVQ01001788">
    <property type="protein sequence ID" value="PWZ03922.1"/>
    <property type="molecule type" value="Genomic_DNA"/>
</dbReference>